<evidence type="ECO:0000313" key="1">
    <source>
        <dbReference type="EMBL" id="KAF4712826.1"/>
    </source>
</evidence>
<accession>A0A7J6QYR9</accession>
<dbReference type="EMBL" id="JABANM010026529">
    <property type="protein sequence ID" value="KAF4712826.1"/>
    <property type="molecule type" value="Genomic_DNA"/>
</dbReference>
<proteinExistence type="predicted"/>
<gene>
    <name evidence="1" type="ORF">FOZ62_013887</name>
</gene>
<reference evidence="1 2" key="1">
    <citation type="submission" date="2020-04" db="EMBL/GenBank/DDBJ databases">
        <title>Perkinsus olseni comparative genomics.</title>
        <authorList>
            <person name="Bogema D.R."/>
        </authorList>
    </citation>
    <scope>NUCLEOTIDE SEQUENCE [LARGE SCALE GENOMIC DNA]</scope>
    <source>
        <strain evidence="1">ATCC PRA-205</strain>
    </source>
</reference>
<organism evidence="1 2">
    <name type="scientific">Perkinsus olseni</name>
    <name type="common">Perkinsus atlanticus</name>
    <dbReference type="NCBI Taxonomy" id="32597"/>
    <lineage>
        <taxon>Eukaryota</taxon>
        <taxon>Sar</taxon>
        <taxon>Alveolata</taxon>
        <taxon>Perkinsozoa</taxon>
        <taxon>Perkinsea</taxon>
        <taxon>Perkinsida</taxon>
        <taxon>Perkinsidae</taxon>
        <taxon>Perkinsus</taxon>
    </lineage>
</organism>
<dbReference type="AlphaFoldDB" id="A0A7J6QYR9"/>
<dbReference type="Proteomes" id="UP000574390">
    <property type="component" value="Unassembled WGS sequence"/>
</dbReference>
<sequence>MFGYTALAVAVRQRNPPLAFELLTLGADPNKGHRVIDLWHQDKESVVILRNLLEARVGKLKSGAVGKNVLAAGKEHSALARPICLQKDIDTHIVPRLAAMLTHSAARQDVSIVT</sequence>
<evidence type="ECO:0000313" key="2">
    <source>
        <dbReference type="Proteomes" id="UP000574390"/>
    </source>
</evidence>
<comment type="caution">
    <text evidence="1">The sequence shown here is derived from an EMBL/GenBank/DDBJ whole genome shotgun (WGS) entry which is preliminary data.</text>
</comment>
<protein>
    <submittedName>
        <fullName evidence="1">Uncharacterized protein</fullName>
    </submittedName>
</protein>
<name>A0A7J6QYR9_PEROL</name>